<accession>A0A8W7PXA5</accession>
<feature type="region of interest" description="Disordered" evidence="1">
    <location>
        <begin position="81"/>
        <end position="109"/>
    </location>
</feature>
<dbReference type="AlphaFoldDB" id="A0A8W7PXA5"/>
<dbReference type="EnsemblMetazoa" id="ACOM038357-RA">
    <property type="protein sequence ID" value="ACOM038357-PA.1"/>
    <property type="gene ID" value="ACOM038357"/>
</dbReference>
<evidence type="ECO:0000256" key="1">
    <source>
        <dbReference type="SAM" id="MobiDB-lite"/>
    </source>
</evidence>
<proteinExistence type="predicted"/>
<sequence>MDGDDEYSSNCGCARDAIVDDNDDDTDDDSSMIMMMLHLAKGLPERATSTPLLCHALATCGNAFEDSLFQYLIIGPVYPTEAKSAKQTRPNSDPTRPRRDVRVPSVKQSGNDAGIKARERFLSSAQYRENSLQHLIFLPSRIHVYAMDLCFEIETHIS</sequence>
<protein>
    <submittedName>
        <fullName evidence="2">Uncharacterized protein</fullName>
    </submittedName>
</protein>
<organism evidence="2">
    <name type="scientific">Anopheles coluzzii</name>
    <name type="common">African malaria mosquito</name>
    <dbReference type="NCBI Taxonomy" id="1518534"/>
    <lineage>
        <taxon>Eukaryota</taxon>
        <taxon>Metazoa</taxon>
        <taxon>Ecdysozoa</taxon>
        <taxon>Arthropoda</taxon>
        <taxon>Hexapoda</taxon>
        <taxon>Insecta</taxon>
        <taxon>Pterygota</taxon>
        <taxon>Neoptera</taxon>
        <taxon>Endopterygota</taxon>
        <taxon>Diptera</taxon>
        <taxon>Nematocera</taxon>
        <taxon>Culicoidea</taxon>
        <taxon>Culicidae</taxon>
        <taxon>Anophelinae</taxon>
        <taxon>Anopheles</taxon>
    </lineage>
</organism>
<dbReference type="Proteomes" id="UP000075882">
    <property type="component" value="Unassembled WGS sequence"/>
</dbReference>
<name>A0A8W7PXA5_ANOCL</name>
<evidence type="ECO:0000313" key="2">
    <source>
        <dbReference type="EnsemblMetazoa" id="ACOM038357-PA.1"/>
    </source>
</evidence>
<reference evidence="2" key="1">
    <citation type="submission" date="2022-08" db="UniProtKB">
        <authorList>
            <consortium name="EnsemblMetazoa"/>
        </authorList>
    </citation>
    <scope>IDENTIFICATION</scope>
</reference>